<accession>A0ABY1Q3Y4</accession>
<dbReference type="InterPro" id="IPR007138">
    <property type="entry name" value="ABM_dom"/>
</dbReference>
<protein>
    <submittedName>
        <fullName evidence="2">Quinol monooxygenase YgiN</fullName>
    </submittedName>
</protein>
<gene>
    <name evidence="2" type="ORF">SAMN06265222_10693</name>
</gene>
<feature type="domain" description="ABM" evidence="1">
    <location>
        <begin position="6"/>
        <end position="96"/>
    </location>
</feature>
<dbReference type="Proteomes" id="UP001158067">
    <property type="component" value="Unassembled WGS sequence"/>
</dbReference>
<reference evidence="2 3" key="1">
    <citation type="submission" date="2017-05" db="EMBL/GenBank/DDBJ databases">
        <authorList>
            <person name="Varghese N."/>
            <person name="Submissions S."/>
        </authorList>
    </citation>
    <scope>NUCLEOTIDE SEQUENCE [LARGE SCALE GENOMIC DNA]</scope>
    <source>
        <strain evidence="2 3">DSM 25457</strain>
    </source>
</reference>
<comment type="caution">
    <text evidence="2">The sequence shown here is derived from an EMBL/GenBank/DDBJ whole genome shotgun (WGS) entry which is preliminary data.</text>
</comment>
<dbReference type="SUPFAM" id="SSF54909">
    <property type="entry name" value="Dimeric alpha+beta barrel"/>
    <property type="match status" value="1"/>
</dbReference>
<dbReference type="RefSeq" id="WP_283432847.1">
    <property type="nucleotide sequence ID" value="NZ_CAWLDM010000001.1"/>
</dbReference>
<name>A0ABY1Q3Y4_9BACT</name>
<evidence type="ECO:0000259" key="1">
    <source>
        <dbReference type="PROSITE" id="PS51725"/>
    </source>
</evidence>
<proteinExistence type="predicted"/>
<organism evidence="2 3">
    <name type="scientific">Neorhodopirellula lusitana</name>
    <dbReference type="NCBI Taxonomy" id="445327"/>
    <lineage>
        <taxon>Bacteria</taxon>
        <taxon>Pseudomonadati</taxon>
        <taxon>Planctomycetota</taxon>
        <taxon>Planctomycetia</taxon>
        <taxon>Pirellulales</taxon>
        <taxon>Pirellulaceae</taxon>
        <taxon>Neorhodopirellula</taxon>
    </lineage>
</organism>
<evidence type="ECO:0000313" key="3">
    <source>
        <dbReference type="Proteomes" id="UP001158067"/>
    </source>
</evidence>
<dbReference type="PANTHER" id="PTHR33336:SF1">
    <property type="entry name" value="(4S)-4-HYDROXY-5-PHOSPHONOOXYPENTANE-2,3-DIONE ISOMERASE"/>
    <property type="match status" value="1"/>
</dbReference>
<dbReference type="InterPro" id="IPR050744">
    <property type="entry name" value="AI-2_Isomerase_LsrG"/>
</dbReference>
<dbReference type="PROSITE" id="PS51725">
    <property type="entry name" value="ABM"/>
    <property type="match status" value="1"/>
</dbReference>
<evidence type="ECO:0000313" key="2">
    <source>
        <dbReference type="EMBL" id="SMP58702.1"/>
    </source>
</evidence>
<keyword evidence="2" id="KW-0503">Monooxygenase</keyword>
<dbReference type="PANTHER" id="PTHR33336">
    <property type="entry name" value="QUINOL MONOOXYGENASE YGIN-RELATED"/>
    <property type="match status" value="1"/>
</dbReference>
<dbReference type="InterPro" id="IPR011008">
    <property type="entry name" value="Dimeric_a/b-barrel"/>
</dbReference>
<dbReference type="EMBL" id="FXUG01000006">
    <property type="protein sequence ID" value="SMP58702.1"/>
    <property type="molecule type" value="Genomic_DNA"/>
</dbReference>
<sequence length="100" mass="11560">MTKPTFAIAVTFRIKPDFVDAFRTRVLQQASDSVQLEPECFQFDVSTEESDASIFFLYETYANADAFAAHKTTAHFLDFDQQVADWIETKEVRRLNLLEN</sequence>
<dbReference type="Gene3D" id="3.30.70.100">
    <property type="match status" value="1"/>
</dbReference>
<dbReference type="GO" id="GO:0004497">
    <property type="term" value="F:monooxygenase activity"/>
    <property type="evidence" value="ECO:0007669"/>
    <property type="project" value="UniProtKB-KW"/>
</dbReference>
<keyword evidence="2" id="KW-0560">Oxidoreductase</keyword>
<keyword evidence="3" id="KW-1185">Reference proteome</keyword>
<dbReference type="Pfam" id="PF03992">
    <property type="entry name" value="ABM"/>
    <property type="match status" value="1"/>
</dbReference>